<keyword evidence="6 8" id="KW-1133">Transmembrane helix</keyword>
<evidence type="ECO:0000256" key="3">
    <source>
        <dbReference type="ARBA" id="ARBA00022475"/>
    </source>
</evidence>
<protein>
    <submittedName>
        <fullName evidence="10">MFS transporter, MHS family, proline/betaine transporter</fullName>
    </submittedName>
</protein>
<keyword evidence="5" id="KW-0769">Symport</keyword>
<evidence type="ECO:0000256" key="2">
    <source>
        <dbReference type="ARBA" id="ARBA00022448"/>
    </source>
</evidence>
<feature type="transmembrane region" description="Helical" evidence="8">
    <location>
        <begin position="100"/>
        <end position="118"/>
    </location>
</feature>
<feature type="transmembrane region" description="Helical" evidence="8">
    <location>
        <begin position="254"/>
        <end position="276"/>
    </location>
</feature>
<accession>A0A1X7L7R8</accession>
<sequence>MDNVSHTAAHGDRLQAAQRAASGKTMRLLAGVAAGNFVEWFDFAVYGYSASTIARLFFPGSDPTSGLLATLAIFGVTFLFRPAGGIFFGKLGDRVGRRNTLSIIILMMGACTTLIGFLPTYANIGVLAPLLLAVLRLGQGFSGGGEASGSSTFLSEHAPAARRGLWTGISNSSQTLPFVVAAILMTVIEASMSRQAFLSWGWRIPFLLSAPLSLIGLYLRARLEDTPAFVEIQRSGRIVETPIRTVLTHYRKQVLLLAGVASLNALAFYTMSSYMTTYLKQVIGLSPTISLVSNAVALLLYSLLIPFFGSLGDRYGRKRIVFAGALGLALTSVPGYLLAAQGGMLNAILGQCLITVFLTLTASVVAVVQCELFPTEVRYSGAALGYNLGYMLFGGTAPFVAQYLVVVTGAPLSPAFYMSAVALLALVPIAMLPETAGTKIAHSGTSFSSH</sequence>
<name>A0A1X7L7R8_9BURK</name>
<dbReference type="PANTHER" id="PTHR43528">
    <property type="entry name" value="ALPHA-KETOGLUTARATE PERMEASE"/>
    <property type="match status" value="1"/>
</dbReference>
<evidence type="ECO:0000256" key="8">
    <source>
        <dbReference type="SAM" id="Phobius"/>
    </source>
</evidence>
<dbReference type="STRING" id="1515439.SAMN06265784_105149"/>
<gene>
    <name evidence="10" type="ORF">SAMN06265784_105149</name>
</gene>
<dbReference type="AlphaFoldDB" id="A0A1X7L7R8"/>
<keyword evidence="3" id="KW-1003">Cell membrane</keyword>
<dbReference type="GO" id="GO:0015293">
    <property type="term" value="F:symporter activity"/>
    <property type="evidence" value="ECO:0007669"/>
    <property type="project" value="UniProtKB-KW"/>
</dbReference>
<evidence type="ECO:0000313" key="11">
    <source>
        <dbReference type="Proteomes" id="UP000193228"/>
    </source>
</evidence>
<dbReference type="Pfam" id="PF00083">
    <property type="entry name" value="Sugar_tr"/>
    <property type="match status" value="2"/>
</dbReference>
<evidence type="ECO:0000256" key="4">
    <source>
        <dbReference type="ARBA" id="ARBA00022692"/>
    </source>
</evidence>
<keyword evidence="2" id="KW-0813">Transport</keyword>
<evidence type="ECO:0000313" key="10">
    <source>
        <dbReference type="EMBL" id="SMG49597.1"/>
    </source>
</evidence>
<dbReference type="RefSeq" id="WP_085485088.1">
    <property type="nucleotide sequence ID" value="NZ_FXAT01000005.1"/>
</dbReference>
<dbReference type="InterPro" id="IPR020846">
    <property type="entry name" value="MFS_dom"/>
</dbReference>
<feature type="transmembrane region" description="Helical" evidence="8">
    <location>
        <begin position="320"/>
        <end position="339"/>
    </location>
</feature>
<evidence type="ECO:0000256" key="6">
    <source>
        <dbReference type="ARBA" id="ARBA00022989"/>
    </source>
</evidence>
<feature type="transmembrane region" description="Helical" evidence="8">
    <location>
        <begin position="388"/>
        <end position="409"/>
    </location>
</feature>
<feature type="transmembrane region" description="Helical" evidence="8">
    <location>
        <begin position="288"/>
        <end position="308"/>
    </location>
</feature>
<proteinExistence type="predicted"/>
<feature type="transmembrane region" description="Helical" evidence="8">
    <location>
        <begin position="28"/>
        <end position="48"/>
    </location>
</feature>
<comment type="subcellular location">
    <subcellularLocation>
        <location evidence="1">Cell membrane</location>
        <topology evidence="1">Multi-pass membrane protein</topology>
    </subcellularLocation>
</comment>
<organism evidence="10 11">
    <name type="scientific">Paraburkholderia susongensis</name>
    <dbReference type="NCBI Taxonomy" id="1515439"/>
    <lineage>
        <taxon>Bacteria</taxon>
        <taxon>Pseudomonadati</taxon>
        <taxon>Pseudomonadota</taxon>
        <taxon>Betaproteobacteria</taxon>
        <taxon>Burkholderiales</taxon>
        <taxon>Burkholderiaceae</taxon>
        <taxon>Paraburkholderia</taxon>
    </lineage>
</organism>
<reference evidence="11" key="1">
    <citation type="submission" date="2017-04" db="EMBL/GenBank/DDBJ databases">
        <authorList>
            <person name="Varghese N."/>
            <person name="Submissions S."/>
        </authorList>
    </citation>
    <scope>NUCLEOTIDE SEQUENCE [LARGE SCALE GENOMIC DNA]</scope>
    <source>
        <strain evidence="11">LMG 29540</strain>
    </source>
</reference>
<evidence type="ECO:0000256" key="5">
    <source>
        <dbReference type="ARBA" id="ARBA00022847"/>
    </source>
</evidence>
<keyword evidence="11" id="KW-1185">Reference proteome</keyword>
<dbReference type="SUPFAM" id="SSF103473">
    <property type="entry name" value="MFS general substrate transporter"/>
    <property type="match status" value="1"/>
</dbReference>
<dbReference type="FunFam" id="1.20.1250.20:FF:000001">
    <property type="entry name" value="Dicarboxylate MFS transporter"/>
    <property type="match status" value="1"/>
</dbReference>
<dbReference type="InterPro" id="IPR005828">
    <property type="entry name" value="MFS_sugar_transport-like"/>
</dbReference>
<dbReference type="Gene3D" id="1.20.1250.20">
    <property type="entry name" value="MFS general substrate transporter like domains"/>
    <property type="match status" value="2"/>
</dbReference>
<feature type="domain" description="Major facilitator superfamily (MFS) profile" evidence="9">
    <location>
        <begin position="28"/>
        <end position="437"/>
    </location>
</feature>
<feature type="transmembrane region" description="Helical" evidence="8">
    <location>
        <begin position="415"/>
        <end position="432"/>
    </location>
</feature>
<dbReference type="EMBL" id="FXAT01000005">
    <property type="protein sequence ID" value="SMG49597.1"/>
    <property type="molecule type" value="Genomic_DNA"/>
</dbReference>
<feature type="transmembrane region" description="Helical" evidence="8">
    <location>
        <begin position="68"/>
        <end position="88"/>
    </location>
</feature>
<keyword evidence="4 8" id="KW-0812">Transmembrane</keyword>
<dbReference type="PROSITE" id="PS50850">
    <property type="entry name" value="MFS"/>
    <property type="match status" value="1"/>
</dbReference>
<dbReference type="OrthoDB" id="6766492at2"/>
<feature type="transmembrane region" description="Helical" evidence="8">
    <location>
        <begin position="200"/>
        <end position="219"/>
    </location>
</feature>
<dbReference type="InterPro" id="IPR036259">
    <property type="entry name" value="MFS_trans_sf"/>
</dbReference>
<dbReference type="InterPro" id="IPR051084">
    <property type="entry name" value="H+-coupled_symporters"/>
</dbReference>
<evidence type="ECO:0000256" key="7">
    <source>
        <dbReference type="ARBA" id="ARBA00023136"/>
    </source>
</evidence>
<keyword evidence="7 8" id="KW-0472">Membrane</keyword>
<evidence type="ECO:0000259" key="9">
    <source>
        <dbReference type="PROSITE" id="PS50850"/>
    </source>
</evidence>
<dbReference type="GO" id="GO:0005886">
    <property type="term" value="C:plasma membrane"/>
    <property type="evidence" value="ECO:0007669"/>
    <property type="project" value="UniProtKB-SubCell"/>
</dbReference>
<dbReference type="Proteomes" id="UP000193228">
    <property type="component" value="Unassembled WGS sequence"/>
</dbReference>
<evidence type="ECO:0000256" key="1">
    <source>
        <dbReference type="ARBA" id="ARBA00004651"/>
    </source>
</evidence>
<feature type="transmembrane region" description="Helical" evidence="8">
    <location>
        <begin position="345"/>
        <end position="368"/>
    </location>
</feature>
<dbReference type="PANTHER" id="PTHR43528:SF1">
    <property type="entry name" value="ALPHA-KETOGLUTARATE PERMEASE"/>
    <property type="match status" value="1"/>
</dbReference>